<comment type="caution">
    <text evidence="1">The sequence shown here is derived from an EMBL/GenBank/DDBJ whole genome shotgun (WGS) entry which is preliminary data.</text>
</comment>
<gene>
    <name evidence="1" type="ORF">M8C21_019455</name>
</gene>
<name>A0AAD5GLQ7_AMBAR</name>
<evidence type="ECO:0000313" key="2">
    <source>
        <dbReference type="Proteomes" id="UP001206925"/>
    </source>
</evidence>
<sequence length="94" mass="10653">DFPSTFRVHFQPSQIVIAIWRLKDNDGFIRLFATYKVVLMTNLVKIMFDMLKSTLSKEKCNGYANTRSGGDCEMGLCQITNHVFSFGKDPKGLA</sequence>
<evidence type="ECO:0000313" key="1">
    <source>
        <dbReference type="EMBL" id="KAI7744208.1"/>
    </source>
</evidence>
<proteinExistence type="predicted"/>
<feature type="non-terminal residue" evidence="1">
    <location>
        <position position="1"/>
    </location>
</feature>
<reference evidence="1" key="1">
    <citation type="submission" date="2022-06" db="EMBL/GenBank/DDBJ databases">
        <title>Uncovering the hologenomic basis of an extraordinary plant invasion.</title>
        <authorList>
            <person name="Bieker V.C."/>
            <person name="Martin M.D."/>
            <person name="Gilbert T."/>
            <person name="Hodgins K."/>
            <person name="Battlay P."/>
            <person name="Petersen B."/>
            <person name="Wilson J."/>
        </authorList>
    </citation>
    <scope>NUCLEOTIDE SEQUENCE</scope>
    <source>
        <strain evidence="1">AA19_3_7</strain>
        <tissue evidence="1">Leaf</tissue>
    </source>
</reference>
<accession>A0AAD5GLQ7</accession>
<dbReference type="AlphaFoldDB" id="A0AAD5GLQ7"/>
<dbReference type="Proteomes" id="UP001206925">
    <property type="component" value="Unassembled WGS sequence"/>
</dbReference>
<dbReference type="EMBL" id="JAMZMK010007570">
    <property type="protein sequence ID" value="KAI7744208.1"/>
    <property type="molecule type" value="Genomic_DNA"/>
</dbReference>
<keyword evidence="2" id="KW-1185">Reference proteome</keyword>
<protein>
    <submittedName>
        <fullName evidence="1">Uncharacterized protein</fullName>
    </submittedName>
</protein>
<organism evidence="1 2">
    <name type="scientific">Ambrosia artemisiifolia</name>
    <name type="common">Common ragweed</name>
    <dbReference type="NCBI Taxonomy" id="4212"/>
    <lineage>
        <taxon>Eukaryota</taxon>
        <taxon>Viridiplantae</taxon>
        <taxon>Streptophyta</taxon>
        <taxon>Embryophyta</taxon>
        <taxon>Tracheophyta</taxon>
        <taxon>Spermatophyta</taxon>
        <taxon>Magnoliopsida</taxon>
        <taxon>eudicotyledons</taxon>
        <taxon>Gunneridae</taxon>
        <taxon>Pentapetalae</taxon>
        <taxon>asterids</taxon>
        <taxon>campanulids</taxon>
        <taxon>Asterales</taxon>
        <taxon>Asteraceae</taxon>
        <taxon>Asteroideae</taxon>
        <taxon>Heliantheae alliance</taxon>
        <taxon>Heliantheae</taxon>
        <taxon>Ambrosia</taxon>
    </lineage>
</organism>